<proteinExistence type="predicted"/>
<accession>A0A0H5QN07</accession>
<evidence type="ECO:0000313" key="1">
    <source>
        <dbReference type="EMBL" id="CRZ03575.1"/>
    </source>
</evidence>
<reference evidence="1" key="1">
    <citation type="submission" date="2015-04" db="EMBL/GenBank/DDBJ databases">
        <title>The genome sequence of the plant pathogenic Rhizarian Plasmodiophora brassicae reveals insights in its biotrophic life cycle and the origin of chitin synthesis.</title>
        <authorList>
            <person name="Schwelm A."/>
            <person name="Fogelqvist J."/>
            <person name="Knaust A."/>
            <person name="Julke S."/>
            <person name="Lilja T."/>
            <person name="Dhandapani V."/>
            <person name="Bonilla-Rosso G."/>
            <person name="Karlsson M."/>
            <person name="Shevchenko A."/>
            <person name="Choi S.R."/>
            <person name="Kim H.G."/>
            <person name="Park J.Y."/>
            <person name="Lim Y.P."/>
            <person name="Ludwig-Muller J."/>
            <person name="Dixelius C."/>
        </authorList>
    </citation>
    <scope>NUCLEOTIDE SEQUENCE</scope>
    <source>
        <tissue evidence="1">Potato root galls</tissue>
    </source>
</reference>
<name>A0A0H5QN07_9EUKA</name>
<feature type="non-terminal residue" evidence="1">
    <location>
        <position position="119"/>
    </location>
</feature>
<organism evidence="1">
    <name type="scientific">Spongospora subterranea</name>
    <dbReference type="NCBI Taxonomy" id="70186"/>
    <lineage>
        <taxon>Eukaryota</taxon>
        <taxon>Sar</taxon>
        <taxon>Rhizaria</taxon>
        <taxon>Endomyxa</taxon>
        <taxon>Phytomyxea</taxon>
        <taxon>Plasmodiophorida</taxon>
        <taxon>Plasmodiophoridae</taxon>
        <taxon>Spongospora</taxon>
    </lineage>
</organism>
<dbReference type="EMBL" id="HACM01003133">
    <property type="protein sequence ID" value="CRZ03575.1"/>
    <property type="molecule type" value="Transcribed_RNA"/>
</dbReference>
<protein>
    <submittedName>
        <fullName evidence="1">Uncharacterized protein</fullName>
    </submittedName>
</protein>
<dbReference type="AlphaFoldDB" id="A0A0H5QN07"/>
<sequence length="119" mass="13897">MAHRISPSAPFLNRFFDDEISWSVMPNRSIKTGLFPQRNDQCYHELPRSNQQNWNGFSHVREHSFSRLSTIRFRSPNTFRTQLDSNNQGHFEFHLLRLTSAHIQYVMGPSTDTASRATS</sequence>